<proteinExistence type="predicted"/>
<gene>
    <name evidence="2" type="ORF">GCM10010466_00010</name>
</gene>
<keyword evidence="3" id="KW-1185">Reference proteome</keyword>
<dbReference type="Proteomes" id="UP001500320">
    <property type="component" value="Unassembled WGS sequence"/>
</dbReference>
<feature type="compositionally biased region" description="Low complexity" evidence="1">
    <location>
        <begin position="28"/>
        <end position="43"/>
    </location>
</feature>
<evidence type="ECO:0000256" key="1">
    <source>
        <dbReference type="SAM" id="MobiDB-lite"/>
    </source>
</evidence>
<name>A0ABP6MGS1_9ACTN</name>
<organism evidence="2 3">
    <name type="scientific">Planomonospora alba</name>
    <dbReference type="NCBI Taxonomy" id="161354"/>
    <lineage>
        <taxon>Bacteria</taxon>
        <taxon>Bacillati</taxon>
        <taxon>Actinomycetota</taxon>
        <taxon>Actinomycetes</taxon>
        <taxon>Streptosporangiales</taxon>
        <taxon>Streptosporangiaceae</taxon>
        <taxon>Planomonospora</taxon>
    </lineage>
</organism>
<evidence type="ECO:0000313" key="2">
    <source>
        <dbReference type="EMBL" id="GAA3112982.1"/>
    </source>
</evidence>
<sequence>MVRRVRIMLLGSEVEGGVPERRAPGVRVRAVQRGGARGGRPVPEGGGPPRGGRPVLSGRPAGYLAASPCAWARAGAAADFARAAAFRSGMPDRS</sequence>
<feature type="region of interest" description="Disordered" evidence="1">
    <location>
        <begin position="28"/>
        <end position="59"/>
    </location>
</feature>
<protein>
    <submittedName>
        <fullName evidence="2">Uncharacterized protein</fullName>
    </submittedName>
</protein>
<comment type="caution">
    <text evidence="2">The sequence shown here is derived from an EMBL/GenBank/DDBJ whole genome shotgun (WGS) entry which is preliminary data.</text>
</comment>
<reference evidence="3" key="1">
    <citation type="journal article" date="2019" name="Int. J. Syst. Evol. Microbiol.">
        <title>The Global Catalogue of Microorganisms (GCM) 10K type strain sequencing project: providing services to taxonomists for standard genome sequencing and annotation.</title>
        <authorList>
            <consortium name="The Broad Institute Genomics Platform"/>
            <consortium name="The Broad Institute Genome Sequencing Center for Infectious Disease"/>
            <person name="Wu L."/>
            <person name="Ma J."/>
        </authorList>
    </citation>
    <scope>NUCLEOTIDE SEQUENCE [LARGE SCALE GENOMIC DNA]</scope>
    <source>
        <strain evidence="3">JCM 9373</strain>
    </source>
</reference>
<dbReference type="EMBL" id="BAAAUT010000001">
    <property type="protein sequence ID" value="GAA3112982.1"/>
    <property type="molecule type" value="Genomic_DNA"/>
</dbReference>
<evidence type="ECO:0000313" key="3">
    <source>
        <dbReference type="Proteomes" id="UP001500320"/>
    </source>
</evidence>
<accession>A0ABP6MGS1</accession>